<feature type="region of interest" description="Disordered" evidence="1">
    <location>
        <begin position="315"/>
        <end position="363"/>
    </location>
</feature>
<evidence type="ECO:0000256" key="2">
    <source>
        <dbReference type="SAM" id="Phobius"/>
    </source>
</evidence>
<feature type="compositionally biased region" description="Basic and acidic residues" evidence="1">
    <location>
        <begin position="399"/>
        <end position="408"/>
    </location>
</feature>
<evidence type="ECO:0000259" key="3">
    <source>
        <dbReference type="Pfam" id="PF20684"/>
    </source>
</evidence>
<sequence length="408" mass="44154">MQERAPSPAFEQLSDTNRGPLVIITTYIFLICSCLAVTVKIWTRLAISRNVALTDWSMLACLACAFGQAIALTLSVNSGLGRHIDALSSAEVETASQAFYASNILAVAVLGSAKASVILLIVSIQPLRPVLVGCYSLLGVVGAWMVAGMLALAFQCDVPKPWVLGPETCVDQYAVQIGLGAVNVATDVIIVVMAYLMMRTTQVASSRRWAVVAMFGVRIATPPFAICALIAYRTYYANVDRTWHAVMPAIWTQVMLHASLITACIPSIKRFLADVQSGLMGATISEQYELTHSGGKATQLQSGSGTGFGSRIASRLGGVSNSSMGRSRGRENEKDSTQEEIYGHRAFARQSRGKSHTEENESVKGLASNVIHQKIDYEIEFEQRGDEHIWSDGGRTHRSSSEGQEKFP</sequence>
<dbReference type="PANTHER" id="PTHR38794:SF3">
    <property type="entry name" value="INTEGRAL MEMBRANE PROTEIN"/>
    <property type="match status" value="1"/>
</dbReference>
<dbReference type="Proteomes" id="UP001271007">
    <property type="component" value="Unassembled WGS sequence"/>
</dbReference>
<accession>A0AAJ0DAA5</accession>
<feature type="transmembrane region" description="Helical" evidence="2">
    <location>
        <begin position="174"/>
        <end position="197"/>
    </location>
</feature>
<evidence type="ECO:0000313" key="5">
    <source>
        <dbReference type="Proteomes" id="UP001271007"/>
    </source>
</evidence>
<reference evidence="4" key="1">
    <citation type="submission" date="2023-04" db="EMBL/GenBank/DDBJ databases">
        <title>Black Yeasts Isolated from many extreme environments.</title>
        <authorList>
            <person name="Coleine C."/>
            <person name="Stajich J.E."/>
            <person name="Selbmann L."/>
        </authorList>
    </citation>
    <scope>NUCLEOTIDE SEQUENCE</scope>
    <source>
        <strain evidence="4">CCFEE 5312</strain>
    </source>
</reference>
<keyword evidence="2" id="KW-0812">Transmembrane</keyword>
<keyword evidence="2" id="KW-1133">Transmembrane helix</keyword>
<evidence type="ECO:0000313" key="4">
    <source>
        <dbReference type="EMBL" id="KAK3046183.1"/>
    </source>
</evidence>
<keyword evidence="5" id="KW-1185">Reference proteome</keyword>
<keyword evidence="2" id="KW-0472">Membrane</keyword>
<dbReference type="PANTHER" id="PTHR38794">
    <property type="entry name" value="INTEGRAL MEMBRANE PROTEIN"/>
    <property type="match status" value="1"/>
</dbReference>
<feature type="transmembrane region" description="Helical" evidence="2">
    <location>
        <begin position="59"/>
        <end position="80"/>
    </location>
</feature>
<feature type="domain" description="Rhodopsin" evidence="3">
    <location>
        <begin position="40"/>
        <end position="272"/>
    </location>
</feature>
<comment type="caution">
    <text evidence="4">The sequence shown here is derived from an EMBL/GenBank/DDBJ whole genome shotgun (WGS) entry which is preliminary data.</text>
</comment>
<feature type="transmembrane region" description="Helical" evidence="2">
    <location>
        <begin position="20"/>
        <end position="39"/>
    </location>
</feature>
<protein>
    <recommendedName>
        <fullName evidence="3">Rhodopsin domain-containing protein</fullName>
    </recommendedName>
</protein>
<feature type="transmembrane region" description="Helical" evidence="2">
    <location>
        <begin position="100"/>
        <end position="122"/>
    </location>
</feature>
<feature type="transmembrane region" description="Helical" evidence="2">
    <location>
        <begin position="134"/>
        <end position="154"/>
    </location>
</feature>
<name>A0AAJ0DAA5_9PEZI</name>
<dbReference type="EMBL" id="JAWDJX010000109">
    <property type="protein sequence ID" value="KAK3046183.1"/>
    <property type="molecule type" value="Genomic_DNA"/>
</dbReference>
<evidence type="ECO:0000256" key="1">
    <source>
        <dbReference type="SAM" id="MobiDB-lite"/>
    </source>
</evidence>
<feature type="transmembrane region" description="Helical" evidence="2">
    <location>
        <begin position="243"/>
        <end position="265"/>
    </location>
</feature>
<proteinExistence type="predicted"/>
<dbReference type="PROSITE" id="PS51257">
    <property type="entry name" value="PROKAR_LIPOPROTEIN"/>
    <property type="match status" value="1"/>
</dbReference>
<dbReference type="AlphaFoldDB" id="A0AAJ0DAA5"/>
<feature type="compositionally biased region" description="Basic and acidic residues" evidence="1">
    <location>
        <begin position="328"/>
        <end position="343"/>
    </location>
</feature>
<feature type="transmembrane region" description="Helical" evidence="2">
    <location>
        <begin position="209"/>
        <end position="231"/>
    </location>
</feature>
<gene>
    <name evidence="4" type="ORF">LTR09_012305</name>
</gene>
<feature type="region of interest" description="Disordered" evidence="1">
    <location>
        <begin position="388"/>
        <end position="408"/>
    </location>
</feature>
<dbReference type="InterPro" id="IPR049326">
    <property type="entry name" value="Rhodopsin_dom_fungi"/>
</dbReference>
<dbReference type="Pfam" id="PF20684">
    <property type="entry name" value="Fung_rhodopsin"/>
    <property type="match status" value="1"/>
</dbReference>
<organism evidence="4 5">
    <name type="scientific">Extremus antarcticus</name>
    <dbReference type="NCBI Taxonomy" id="702011"/>
    <lineage>
        <taxon>Eukaryota</taxon>
        <taxon>Fungi</taxon>
        <taxon>Dikarya</taxon>
        <taxon>Ascomycota</taxon>
        <taxon>Pezizomycotina</taxon>
        <taxon>Dothideomycetes</taxon>
        <taxon>Dothideomycetidae</taxon>
        <taxon>Mycosphaerellales</taxon>
        <taxon>Extremaceae</taxon>
        <taxon>Extremus</taxon>
    </lineage>
</organism>